<evidence type="ECO:0000313" key="5">
    <source>
        <dbReference type="Proteomes" id="UP000240883"/>
    </source>
</evidence>
<keyword evidence="2" id="KW-0472">Membrane</keyword>
<keyword evidence="2" id="KW-1133">Transmembrane helix</keyword>
<evidence type="ECO:0000256" key="1">
    <source>
        <dbReference type="SAM" id="MobiDB-lite"/>
    </source>
</evidence>
<feature type="transmembrane region" description="Helical" evidence="2">
    <location>
        <begin position="97"/>
        <end position="118"/>
    </location>
</feature>
<evidence type="ECO:0000259" key="3">
    <source>
        <dbReference type="Pfam" id="PF20684"/>
    </source>
</evidence>
<dbReference type="Proteomes" id="UP000240883">
    <property type="component" value="Unassembled WGS sequence"/>
</dbReference>
<dbReference type="AlphaFoldDB" id="A0A2T2PAY0"/>
<feature type="transmembrane region" description="Helical" evidence="2">
    <location>
        <begin position="130"/>
        <end position="151"/>
    </location>
</feature>
<keyword evidence="5" id="KW-1185">Reference proteome</keyword>
<organism evidence="4 5">
    <name type="scientific">Corynespora cassiicola Philippines</name>
    <dbReference type="NCBI Taxonomy" id="1448308"/>
    <lineage>
        <taxon>Eukaryota</taxon>
        <taxon>Fungi</taxon>
        <taxon>Dikarya</taxon>
        <taxon>Ascomycota</taxon>
        <taxon>Pezizomycotina</taxon>
        <taxon>Dothideomycetes</taxon>
        <taxon>Pleosporomycetidae</taxon>
        <taxon>Pleosporales</taxon>
        <taxon>Corynesporascaceae</taxon>
        <taxon>Corynespora</taxon>
    </lineage>
</organism>
<dbReference type="EMBL" id="KZ678128">
    <property type="protein sequence ID" value="PSN74811.1"/>
    <property type="molecule type" value="Genomic_DNA"/>
</dbReference>
<dbReference type="PANTHER" id="PTHR39614:SF2">
    <property type="entry name" value="INTEGRAL MEMBRANE PROTEIN"/>
    <property type="match status" value="1"/>
</dbReference>
<evidence type="ECO:0000313" key="4">
    <source>
        <dbReference type="EMBL" id="PSN74811.1"/>
    </source>
</evidence>
<dbReference type="InterPro" id="IPR049326">
    <property type="entry name" value="Rhodopsin_dom_fungi"/>
</dbReference>
<evidence type="ECO:0000256" key="2">
    <source>
        <dbReference type="SAM" id="Phobius"/>
    </source>
</evidence>
<name>A0A2T2PAY0_CORCC</name>
<dbReference type="OrthoDB" id="3918601at2759"/>
<feature type="region of interest" description="Disordered" evidence="1">
    <location>
        <begin position="381"/>
        <end position="404"/>
    </location>
</feature>
<dbReference type="PANTHER" id="PTHR39614">
    <property type="entry name" value="INTEGRAL MEMBRANE PROTEIN"/>
    <property type="match status" value="1"/>
</dbReference>
<feature type="compositionally biased region" description="Polar residues" evidence="1">
    <location>
        <begin position="290"/>
        <end position="302"/>
    </location>
</feature>
<feature type="transmembrane region" description="Helical" evidence="2">
    <location>
        <begin position="54"/>
        <end position="74"/>
    </location>
</feature>
<protein>
    <recommendedName>
        <fullName evidence="3">Rhodopsin domain-containing protein</fullName>
    </recommendedName>
</protein>
<feature type="transmembrane region" description="Helical" evidence="2">
    <location>
        <begin position="205"/>
        <end position="227"/>
    </location>
</feature>
<sequence>MASEVRPPPYFITDTDKRGLIVVINATTLSFVWTCLLIRIWLRLKTREWRSDDYFLAAATVLETVQAGLVFHIANEGLGTLRDTLSQNDLARVGRDIFGAEILAVITLLFSKCAVLFLYLRLSTGRTHAIVSWATVGASSVWAIIAVVLIATPCNPYGFWSEQCSDIWPKWQAIGAIDIVTEAAIFFISIYLVAGLNMRRKSKILVIAAFSARVPVILTSALRLYYLHATIDSPDPSLTGAYYLVTTQWHVSYAIMSTTITGMGPFLRPFSKSFSTSYRRSSYARDVSGASASSHSMTRSNGTTGGAADDDPAPSSYQMAPLAHRKISMRRRSPSHPRIRNRSASPGKMLDTISRSPSQTAILHPAQDLNLRPDTEGVKRNTAVSGGLGDARDGDDGDSFVRNSEDSLSGMVITKRTEVRVETDRMSALSGQGRGVGQAV</sequence>
<feature type="region of interest" description="Disordered" evidence="1">
    <location>
        <begin position="289"/>
        <end position="349"/>
    </location>
</feature>
<proteinExistence type="predicted"/>
<gene>
    <name evidence="4" type="ORF">BS50DRAFT_567591</name>
</gene>
<feature type="domain" description="Rhodopsin" evidence="3">
    <location>
        <begin position="38"/>
        <end position="267"/>
    </location>
</feature>
<accession>A0A2T2PAY0</accession>
<feature type="transmembrane region" description="Helical" evidence="2">
    <location>
        <begin position="171"/>
        <end position="193"/>
    </location>
</feature>
<keyword evidence="2" id="KW-0812">Transmembrane</keyword>
<feature type="compositionally biased region" description="Basic residues" evidence="1">
    <location>
        <begin position="323"/>
        <end position="341"/>
    </location>
</feature>
<dbReference type="STRING" id="1448308.A0A2T2PAY0"/>
<feature type="transmembrane region" description="Helical" evidence="2">
    <location>
        <begin position="247"/>
        <end position="267"/>
    </location>
</feature>
<feature type="transmembrane region" description="Helical" evidence="2">
    <location>
        <begin position="20"/>
        <end position="42"/>
    </location>
</feature>
<dbReference type="Pfam" id="PF20684">
    <property type="entry name" value="Fung_rhodopsin"/>
    <property type="match status" value="1"/>
</dbReference>
<reference evidence="4 5" key="1">
    <citation type="journal article" date="2018" name="Front. Microbiol.">
        <title>Genome-Wide Analysis of Corynespora cassiicola Leaf Fall Disease Putative Effectors.</title>
        <authorList>
            <person name="Lopez D."/>
            <person name="Ribeiro S."/>
            <person name="Label P."/>
            <person name="Fumanal B."/>
            <person name="Venisse J.S."/>
            <person name="Kohler A."/>
            <person name="de Oliveira R.R."/>
            <person name="Labutti K."/>
            <person name="Lipzen A."/>
            <person name="Lail K."/>
            <person name="Bauer D."/>
            <person name="Ohm R.A."/>
            <person name="Barry K.W."/>
            <person name="Spatafora J."/>
            <person name="Grigoriev I.V."/>
            <person name="Martin F.M."/>
            <person name="Pujade-Renaud V."/>
        </authorList>
    </citation>
    <scope>NUCLEOTIDE SEQUENCE [LARGE SCALE GENOMIC DNA]</scope>
    <source>
        <strain evidence="4 5">Philippines</strain>
    </source>
</reference>